<feature type="compositionally biased region" description="Polar residues" evidence="1">
    <location>
        <begin position="1"/>
        <end position="17"/>
    </location>
</feature>
<dbReference type="PANTHER" id="PTHR33386">
    <property type="entry name" value="OS02G0740600 PROTEIN"/>
    <property type="match status" value="1"/>
</dbReference>
<name>A0A2P5BCQ8_PARAD</name>
<dbReference type="STRING" id="3476.A0A2P5BCQ8"/>
<evidence type="ECO:0000313" key="2">
    <source>
        <dbReference type="EMBL" id="PON46558.1"/>
    </source>
</evidence>
<accession>A0A2P5BCQ8</accession>
<keyword evidence="2" id="KW-0808">Transferase</keyword>
<feature type="region of interest" description="Disordered" evidence="1">
    <location>
        <begin position="1"/>
        <end position="43"/>
    </location>
</feature>
<dbReference type="AlphaFoldDB" id="A0A2P5BCQ8"/>
<sequence>MESNGSYETSWADQWDTNEPKPAPVYETRTLGGRPKGKYSKKMEDGFGKTKVAASRGIMRVKIGATIGARWIKAKYHKTTRKH</sequence>
<protein>
    <submittedName>
        <fullName evidence="2">CDP-diacylglycerol-glycerol-3-phosphate 3-phosphatidyltransferase</fullName>
    </submittedName>
</protein>
<dbReference type="Proteomes" id="UP000237105">
    <property type="component" value="Unassembled WGS sequence"/>
</dbReference>
<proteinExistence type="predicted"/>
<evidence type="ECO:0000313" key="3">
    <source>
        <dbReference type="Proteomes" id="UP000237105"/>
    </source>
</evidence>
<dbReference type="PANTHER" id="PTHR33386:SF5">
    <property type="entry name" value="OS02G0740600 PROTEIN"/>
    <property type="match status" value="1"/>
</dbReference>
<dbReference type="GO" id="GO:0016740">
    <property type="term" value="F:transferase activity"/>
    <property type="evidence" value="ECO:0007669"/>
    <property type="project" value="UniProtKB-KW"/>
</dbReference>
<comment type="caution">
    <text evidence="2">The sequence shown here is derived from an EMBL/GenBank/DDBJ whole genome shotgun (WGS) entry which is preliminary data.</text>
</comment>
<reference evidence="3" key="1">
    <citation type="submission" date="2016-06" db="EMBL/GenBank/DDBJ databases">
        <title>Parallel loss of symbiosis genes in relatives of nitrogen-fixing non-legume Parasponia.</title>
        <authorList>
            <person name="Van Velzen R."/>
            <person name="Holmer R."/>
            <person name="Bu F."/>
            <person name="Rutten L."/>
            <person name="Van Zeijl A."/>
            <person name="Liu W."/>
            <person name="Santuari L."/>
            <person name="Cao Q."/>
            <person name="Sharma T."/>
            <person name="Shen D."/>
            <person name="Roswanjaya Y."/>
            <person name="Wardhani T."/>
            <person name="Kalhor M.S."/>
            <person name="Jansen J."/>
            <person name="Van den Hoogen J."/>
            <person name="Gungor B."/>
            <person name="Hartog M."/>
            <person name="Hontelez J."/>
            <person name="Verver J."/>
            <person name="Yang W.-C."/>
            <person name="Schijlen E."/>
            <person name="Repin R."/>
            <person name="Schilthuizen M."/>
            <person name="Schranz E."/>
            <person name="Heidstra R."/>
            <person name="Miyata K."/>
            <person name="Fedorova E."/>
            <person name="Kohlen W."/>
            <person name="Bisseling T."/>
            <person name="Smit S."/>
            <person name="Geurts R."/>
        </authorList>
    </citation>
    <scope>NUCLEOTIDE SEQUENCE [LARGE SCALE GENOMIC DNA]</scope>
    <source>
        <strain evidence="3">cv. WU1-14</strain>
    </source>
</reference>
<organism evidence="2 3">
    <name type="scientific">Parasponia andersonii</name>
    <name type="common">Sponia andersonii</name>
    <dbReference type="NCBI Taxonomy" id="3476"/>
    <lineage>
        <taxon>Eukaryota</taxon>
        <taxon>Viridiplantae</taxon>
        <taxon>Streptophyta</taxon>
        <taxon>Embryophyta</taxon>
        <taxon>Tracheophyta</taxon>
        <taxon>Spermatophyta</taxon>
        <taxon>Magnoliopsida</taxon>
        <taxon>eudicotyledons</taxon>
        <taxon>Gunneridae</taxon>
        <taxon>Pentapetalae</taxon>
        <taxon>rosids</taxon>
        <taxon>fabids</taxon>
        <taxon>Rosales</taxon>
        <taxon>Cannabaceae</taxon>
        <taxon>Parasponia</taxon>
    </lineage>
</organism>
<evidence type="ECO:0000256" key="1">
    <source>
        <dbReference type="SAM" id="MobiDB-lite"/>
    </source>
</evidence>
<gene>
    <name evidence="2" type="ORF">PanWU01x14_250900</name>
</gene>
<dbReference type="OrthoDB" id="1177536at2759"/>
<dbReference type="EMBL" id="JXTB01000309">
    <property type="protein sequence ID" value="PON46558.1"/>
    <property type="molecule type" value="Genomic_DNA"/>
</dbReference>
<keyword evidence="3" id="KW-1185">Reference proteome</keyword>